<dbReference type="Proteomes" id="UP000315949">
    <property type="component" value="Unassembled WGS sequence"/>
</dbReference>
<keyword evidence="1" id="KW-1133">Transmembrane helix</keyword>
<keyword evidence="1" id="KW-0812">Transmembrane</keyword>
<comment type="caution">
    <text evidence="2">The sequence shown here is derived from an EMBL/GenBank/DDBJ whole genome shotgun (WGS) entry which is preliminary data.</text>
</comment>
<reference evidence="2 3" key="1">
    <citation type="submission" date="2019-07" db="EMBL/GenBank/DDBJ databases">
        <title>Luteimonas sp. YD-1 nov., isolated from acidic soil.</title>
        <authorList>
            <person name="Zhou J."/>
        </authorList>
    </citation>
    <scope>NUCLEOTIDE SEQUENCE [LARGE SCALE GENOMIC DNA]</scope>
    <source>
        <strain evidence="2 3">YD-1</strain>
    </source>
</reference>
<evidence type="ECO:0000313" key="3">
    <source>
        <dbReference type="Proteomes" id="UP000315949"/>
    </source>
</evidence>
<gene>
    <name evidence="2" type="ORF">FQY79_11365</name>
</gene>
<sequence length="64" mass="6776">MLLGLDASIWKMLLVVLLAPVLAVGLLNLLLRRRGGVGAAWSGVLVLFLAGVSALLIILDKVRL</sequence>
<dbReference type="EMBL" id="VOHE01000006">
    <property type="protein sequence ID" value="TWT17914.1"/>
    <property type="molecule type" value="Genomic_DNA"/>
</dbReference>
<proteinExistence type="predicted"/>
<dbReference type="RefSeq" id="WP_146313035.1">
    <property type="nucleotide sequence ID" value="NZ_VOHE01000006.1"/>
</dbReference>
<accession>A0A5C5TVZ6</accession>
<organism evidence="2 3">
    <name type="scientific">Luteimonas wenzhouensis</name>
    <dbReference type="NCBI Taxonomy" id="2599615"/>
    <lineage>
        <taxon>Bacteria</taxon>
        <taxon>Pseudomonadati</taxon>
        <taxon>Pseudomonadota</taxon>
        <taxon>Gammaproteobacteria</taxon>
        <taxon>Lysobacterales</taxon>
        <taxon>Lysobacteraceae</taxon>
        <taxon>Luteimonas</taxon>
    </lineage>
</organism>
<dbReference type="AlphaFoldDB" id="A0A5C5TVZ6"/>
<keyword evidence="3" id="KW-1185">Reference proteome</keyword>
<protein>
    <submittedName>
        <fullName evidence="2">Uncharacterized protein</fullName>
    </submittedName>
</protein>
<evidence type="ECO:0000256" key="1">
    <source>
        <dbReference type="SAM" id="Phobius"/>
    </source>
</evidence>
<feature type="transmembrane region" description="Helical" evidence="1">
    <location>
        <begin position="12"/>
        <end position="31"/>
    </location>
</feature>
<name>A0A5C5TVZ6_9GAMM</name>
<feature type="transmembrane region" description="Helical" evidence="1">
    <location>
        <begin position="38"/>
        <end position="59"/>
    </location>
</feature>
<keyword evidence="1" id="KW-0472">Membrane</keyword>
<evidence type="ECO:0000313" key="2">
    <source>
        <dbReference type="EMBL" id="TWT17914.1"/>
    </source>
</evidence>